<dbReference type="AlphaFoldDB" id="A4RWW8"/>
<keyword evidence="3" id="KW-1185">Reference proteome</keyword>
<keyword evidence="1" id="KW-0175">Coiled coil</keyword>
<dbReference type="EMBL" id="CP000585">
    <property type="protein sequence ID" value="ABO96189.1"/>
    <property type="molecule type" value="Genomic_DNA"/>
</dbReference>
<protein>
    <submittedName>
        <fullName evidence="2">Uncharacterized protein</fullName>
    </submittedName>
</protein>
<reference evidence="2 3" key="1">
    <citation type="journal article" date="2007" name="Proc. Natl. Acad. Sci. U.S.A.">
        <title>The tiny eukaryote Ostreococcus provides genomic insights into the paradox of plankton speciation.</title>
        <authorList>
            <person name="Palenik B."/>
            <person name="Grimwood J."/>
            <person name="Aerts A."/>
            <person name="Rouze P."/>
            <person name="Salamov A."/>
            <person name="Putnam N."/>
            <person name="Dupont C."/>
            <person name="Jorgensen R."/>
            <person name="Derelle E."/>
            <person name="Rombauts S."/>
            <person name="Zhou K."/>
            <person name="Otillar R."/>
            <person name="Merchant S.S."/>
            <person name="Podell S."/>
            <person name="Gaasterland T."/>
            <person name="Napoli C."/>
            <person name="Gendler K."/>
            <person name="Manuell A."/>
            <person name="Tai V."/>
            <person name="Vallon O."/>
            <person name="Piganeau G."/>
            <person name="Jancek S."/>
            <person name="Heijde M."/>
            <person name="Jabbari K."/>
            <person name="Bowler C."/>
            <person name="Lohr M."/>
            <person name="Robbens S."/>
            <person name="Werner G."/>
            <person name="Dubchak I."/>
            <person name="Pazour G.J."/>
            <person name="Ren Q."/>
            <person name="Paulsen I."/>
            <person name="Delwiche C."/>
            <person name="Schmutz J."/>
            <person name="Rokhsar D."/>
            <person name="Van de Peer Y."/>
            <person name="Moreau H."/>
            <person name="Grigoriev I.V."/>
        </authorList>
    </citation>
    <scope>NUCLEOTIDE SEQUENCE [LARGE SCALE GENOMIC DNA]</scope>
    <source>
        <strain evidence="2 3">CCE9901</strain>
    </source>
</reference>
<dbReference type="RefSeq" id="XP_001417896.1">
    <property type="nucleotide sequence ID" value="XM_001417859.1"/>
</dbReference>
<dbReference type="HOGENOM" id="CLU_2744571_0_0_1"/>
<evidence type="ECO:0000313" key="3">
    <source>
        <dbReference type="Proteomes" id="UP000001568"/>
    </source>
</evidence>
<name>A4RWW8_OSTLU</name>
<dbReference type="GeneID" id="5002158"/>
<feature type="coiled-coil region" evidence="1">
    <location>
        <begin position="6"/>
        <end position="40"/>
    </location>
</feature>
<gene>
    <name evidence="2" type="ORF">OSTLU_31484</name>
</gene>
<dbReference type="KEGG" id="olu:OSTLU_31484"/>
<accession>A4RWW8</accession>
<organism evidence="2 3">
    <name type="scientific">Ostreococcus lucimarinus (strain CCE9901)</name>
    <dbReference type="NCBI Taxonomy" id="436017"/>
    <lineage>
        <taxon>Eukaryota</taxon>
        <taxon>Viridiplantae</taxon>
        <taxon>Chlorophyta</taxon>
        <taxon>Mamiellophyceae</taxon>
        <taxon>Mamiellales</taxon>
        <taxon>Bathycoccaceae</taxon>
        <taxon>Ostreococcus</taxon>
    </lineage>
</organism>
<sequence>MPGPSKDDAPDELSALRARVAELERDLATERTAKSMLESQLRAAVSEVSKILAAKRELEMRLRDELEGSAR</sequence>
<dbReference type="Gramene" id="ABO96189">
    <property type="protein sequence ID" value="ABO96189"/>
    <property type="gene ID" value="OSTLU_31484"/>
</dbReference>
<dbReference type="OrthoDB" id="10569721at2759"/>
<evidence type="ECO:0000256" key="1">
    <source>
        <dbReference type="SAM" id="Coils"/>
    </source>
</evidence>
<dbReference type="Proteomes" id="UP000001568">
    <property type="component" value="Chromosome 5"/>
</dbReference>
<evidence type="ECO:0000313" key="2">
    <source>
        <dbReference type="EMBL" id="ABO96189.1"/>
    </source>
</evidence>
<proteinExistence type="predicted"/>